<dbReference type="PANTHER" id="PTHR43283:SF11">
    <property type="entry name" value="BETA-LACTAMASE-RELATED DOMAIN-CONTAINING PROTEIN"/>
    <property type="match status" value="1"/>
</dbReference>
<dbReference type="Pfam" id="PF00144">
    <property type="entry name" value="Beta-lactamase"/>
    <property type="match status" value="1"/>
</dbReference>
<evidence type="ECO:0000259" key="2">
    <source>
        <dbReference type="Pfam" id="PF00144"/>
    </source>
</evidence>
<dbReference type="AlphaFoldDB" id="A0A1K1KQ10"/>
<dbReference type="InterPro" id="IPR012338">
    <property type="entry name" value="Beta-lactam/transpept-like"/>
</dbReference>
<reference evidence="4" key="1">
    <citation type="submission" date="2016-11" db="EMBL/GenBank/DDBJ databases">
        <authorList>
            <person name="Papadimitriou K."/>
        </authorList>
    </citation>
    <scope>NUCLEOTIDE SEQUENCE [LARGE SCALE GENOMIC DNA]</scope>
    <source>
        <strain evidence="4">ACA-DC 1533</strain>
    </source>
</reference>
<evidence type="ECO:0000256" key="1">
    <source>
        <dbReference type="ARBA" id="ARBA00022801"/>
    </source>
</evidence>
<dbReference type="InterPro" id="IPR001466">
    <property type="entry name" value="Beta-lactam-related"/>
</dbReference>
<dbReference type="GO" id="GO:0016787">
    <property type="term" value="F:hydrolase activity"/>
    <property type="evidence" value="ECO:0007669"/>
    <property type="project" value="UniProtKB-KW"/>
</dbReference>
<dbReference type="Proteomes" id="UP000190935">
    <property type="component" value="Chromosome I"/>
</dbReference>
<dbReference type="PANTHER" id="PTHR43283">
    <property type="entry name" value="BETA-LACTAMASE-RELATED"/>
    <property type="match status" value="1"/>
</dbReference>
<proteinExistence type="predicted"/>
<dbReference type="InterPro" id="IPR050789">
    <property type="entry name" value="Diverse_Enzym_Activities"/>
</dbReference>
<evidence type="ECO:0000313" key="3">
    <source>
        <dbReference type="EMBL" id="SFV40910.1"/>
    </source>
</evidence>
<accession>A0A1K1KQ10</accession>
<name>A0A1K1KQ10_9LACO</name>
<dbReference type="SUPFAM" id="SSF56601">
    <property type="entry name" value="beta-lactamase/transpeptidase-like"/>
    <property type="match status" value="1"/>
</dbReference>
<protein>
    <submittedName>
        <fullName evidence="3">Beta-lactamase family protein</fullName>
    </submittedName>
</protein>
<dbReference type="EMBL" id="LT630287">
    <property type="protein sequence ID" value="SFV40910.1"/>
    <property type="molecule type" value="Genomic_DNA"/>
</dbReference>
<organism evidence="3 4">
    <name type="scientific">Ligilactobacillus acidipiscis</name>
    <dbReference type="NCBI Taxonomy" id="89059"/>
    <lineage>
        <taxon>Bacteria</taxon>
        <taxon>Bacillati</taxon>
        <taxon>Bacillota</taxon>
        <taxon>Bacilli</taxon>
        <taxon>Lactobacillales</taxon>
        <taxon>Lactobacillaceae</taxon>
        <taxon>Ligilactobacillus</taxon>
    </lineage>
</organism>
<dbReference type="Gene3D" id="3.40.710.10">
    <property type="entry name" value="DD-peptidase/beta-lactamase superfamily"/>
    <property type="match status" value="1"/>
</dbReference>
<keyword evidence="1" id="KW-0378">Hydrolase</keyword>
<evidence type="ECO:0000313" key="4">
    <source>
        <dbReference type="Proteomes" id="UP000190935"/>
    </source>
</evidence>
<dbReference type="KEGG" id="laca:LAC1533_1490"/>
<feature type="domain" description="Beta-lactamase-related" evidence="2">
    <location>
        <begin position="10"/>
        <end position="322"/>
    </location>
</feature>
<sequence>MFLNPKTTKLLHDLAEKRIVPGVSYSMIHQGKLQSEVFGEKEIFPRHEKLVPGLLYDVASLTKVVCTTPMILKLLEEQRLSLDQPIAQLLPCFTDQRVTLRHLLTHTSAITGYIKDRDQLNATELLTAIYEQMHVGDWLGEKVVYTDINMILLGQIIEKFYHLPVQTVFKNEVLKPLKLNESTFEPSKQYCVPTAVDPIRGLIKGEVHDPKAYVLGKHCASAGLFMTLNDLTKYVSWLLGQFGTLPLLSDQTVVSLFADYTPNKTGHRSLGFDLCDTPDGRACLYHTGYTGTFILIDRLKQDALVVLTNRVHPRQQNSRYLQARDQLIKTYLKEK</sequence>
<gene>
    <name evidence="3" type="ORF">LAC1533_1490</name>
</gene>